<evidence type="ECO:0000256" key="5">
    <source>
        <dbReference type="ARBA" id="ARBA00022771"/>
    </source>
</evidence>
<sequence length="794" mass="89368">MSRQASRPRQRHKPVSSQKTQGLANPSTSVQRCTPQQSLELVQALVFSSFSCLAYLRNLLPEGCFDDQKCQTNGRHWSYEDFVSGRVDRGSKNSLDSDLKYGVSTLKLLRKGRHGNADEFLRWLERGAFEALKDSVLRAVQLSVFDNPSDSSRVVETYTFSFSYARPAEVGSAVENIELNCPQGRLVTLSTARLAFQNFIRAVNVHCTTLPPLQGKRHMKMHLFYVDGCPIGYQPPGFMSCENAQIMFPENGHKRTYDNGVFDAGHHKTCLKVTYVEDPKGTVTEHYNANDHEVGQNIASRTDDVVDMDYYESNDPLPGDHHFANQRTMENAPQIHYQPSPLPESNVDVERRQSHEELTQDFKSCLNFKSRNDEAAETTVDEMDIGTSLHNSSSASQQQRDFDTRAKLQAMLAPSTQPDSLRDTQQAPFPTGTATQRTRLSQNNVPLRFTRGRADILAQKQLAAIRCQKQNSTVHPDNSIVECQCGWGREEDDMICCERCNTWQHCCCYGYRGRADPRIPDFYLCYRCLLEQDEPRLLQEMRHLALLRKGIHVIEKHGFRGDANLADMLHCDLQTASRVSKHLKSGRFLCGAPGAKKRGFAKTGLPQFILNRSGTTFKKLLEEYFNPAKKIEHLVMQSDHMGSRSAVQDLQSQTNIIEPESDPMAPIYKQGRVASNNADSTMMPAKLMARTNSPALNNSANSTNRKTRESQEQGDCQERKSGRYHLRCREAVPRPTTPRAANTSGKRSSAAAELPLSNQGIKRHRMSMSVHHIDVGATPTPSTTRSRSFISSEL</sequence>
<comment type="subcellular location">
    <subcellularLocation>
        <location evidence="2">Chromosome</location>
    </subcellularLocation>
    <subcellularLocation>
        <location evidence="1">Nucleus</location>
    </subcellularLocation>
</comment>
<feature type="region of interest" description="Disordered" evidence="9">
    <location>
        <begin position="689"/>
        <end position="754"/>
    </location>
</feature>
<keyword evidence="3" id="KW-0158">Chromosome</keyword>
<dbReference type="GO" id="GO:0008270">
    <property type="term" value="F:zinc ion binding"/>
    <property type="evidence" value="ECO:0007669"/>
    <property type="project" value="UniProtKB-KW"/>
</dbReference>
<gene>
    <name evidence="11" type="ORF">BDY21DRAFT_168455</name>
</gene>
<evidence type="ECO:0000313" key="11">
    <source>
        <dbReference type="EMBL" id="KAF2460599.1"/>
    </source>
</evidence>
<dbReference type="InterPro" id="IPR051294">
    <property type="entry name" value="HORMA_MeioticProgression"/>
</dbReference>
<dbReference type="GO" id="GO:0005634">
    <property type="term" value="C:nucleus"/>
    <property type="evidence" value="ECO:0007669"/>
    <property type="project" value="UniProtKB-SubCell"/>
</dbReference>
<feature type="compositionally biased region" description="Basic and acidic residues" evidence="9">
    <location>
        <begin position="706"/>
        <end position="732"/>
    </location>
</feature>
<dbReference type="InterPro" id="IPR019786">
    <property type="entry name" value="Zinc_finger_PHD-type_CS"/>
</dbReference>
<dbReference type="PROSITE" id="PS01359">
    <property type="entry name" value="ZF_PHD_1"/>
    <property type="match status" value="1"/>
</dbReference>
<dbReference type="GO" id="GO:0051598">
    <property type="term" value="P:meiotic recombination checkpoint signaling"/>
    <property type="evidence" value="ECO:0007669"/>
    <property type="project" value="TreeGrafter"/>
</dbReference>
<dbReference type="Pfam" id="PF02301">
    <property type="entry name" value="HORMA"/>
    <property type="match status" value="1"/>
</dbReference>
<dbReference type="GO" id="GO:0005694">
    <property type="term" value="C:chromosome"/>
    <property type="evidence" value="ECO:0007669"/>
    <property type="project" value="UniProtKB-SubCell"/>
</dbReference>
<proteinExistence type="predicted"/>
<keyword evidence="4" id="KW-0479">Metal-binding</keyword>
<feature type="region of interest" description="Disordered" evidence="9">
    <location>
        <begin position="413"/>
        <end position="444"/>
    </location>
</feature>
<dbReference type="PROSITE" id="PS50815">
    <property type="entry name" value="HORMA"/>
    <property type="match status" value="1"/>
</dbReference>
<dbReference type="SUPFAM" id="SSF56019">
    <property type="entry name" value="The spindle assembly checkpoint protein mad2"/>
    <property type="match status" value="1"/>
</dbReference>
<dbReference type="Gene3D" id="3.30.40.10">
    <property type="entry name" value="Zinc/RING finger domain, C3HC4 (zinc finger)"/>
    <property type="match status" value="1"/>
</dbReference>
<feature type="compositionally biased region" description="Polar residues" evidence="9">
    <location>
        <begin position="414"/>
        <end position="444"/>
    </location>
</feature>
<dbReference type="PANTHER" id="PTHR48225">
    <property type="entry name" value="HORMA DOMAIN-CONTAINING PROTEIN 1"/>
    <property type="match status" value="1"/>
</dbReference>
<dbReference type="Gene3D" id="3.30.900.10">
    <property type="entry name" value="HORMA domain"/>
    <property type="match status" value="1"/>
</dbReference>
<feature type="compositionally biased region" description="Polar residues" evidence="9">
    <location>
        <begin position="15"/>
        <end position="30"/>
    </location>
</feature>
<reference evidence="11" key="1">
    <citation type="journal article" date="2020" name="Stud. Mycol.">
        <title>101 Dothideomycetes genomes: a test case for predicting lifestyles and emergence of pathogens.</title>
        <authorList>
            <person name="Haridas S."/>
            <person name="Albert R."/>
            <person name="Binder M."/>
            <person name="Bloem J."/>
            <person name="Labutti K."/>
            <person name="Salamov A."/>
            <person name="Andreopoulos B."/>
            <person name="Baker S."/>
            <person name="Barry K."/>
            <person name="Bills G."/>
            <person name="Bluhm B."/>
            <person name="Cannon C."/>
            <person name="Castanera R."/>
            <person name="Culley D."/>
            <person name="Daum C."/>
            <person name="Ezra D."/>
            <person name="Gonzalez J."/>
            <person name="Henrissat B."/>
            <person name="Kuo A."/>
            <person name="Liang C."/>
            <person name="Lipzen A."/>
            <person name="Lutzoni F."/>
            <person name="Magnuson J."/>
            <person name="Mondo S."/>
            <person name="Nolan M."/>
            <person name="Ohm R."/>
            <person name="Pangilinan J."/>
            <person name="Park H.-J."/>
            <person name="Ramirez L."/>
            <person name="Alfaro M."/>
            <person name="Sun H."/>
            <person name="Tritt A."/>
            <person name="Yoshinaga Y."/>
            <person name="Zwiers L.-H."/>
            <person name="Turgeon B."/>
            <person name="Goodwin S."/>
            <person name="Spatafora J."/>
            <person name="Crous P."/>
            <person name="Grigoriev I."/>
        </authorList>
    </citation>
    <scope>NUCLEOTIDE SEQUENCE</scope>
    <source>
        <strain evidence="11">ATCC 16933</strain>
    </source>
</reference>
<keyword evidence="5" id="KW-0863">Zinc-finger</keyword>
<evidence type="ECO:0000256" key="1">
    <source>
        <dbReference type="ARBA" id="ARBA00004123"/>
    </source>
</evidence>
<keyword evidence="7" id="KW-0539">Nucleus</keyword>
<keyword evidence="6" id="KW-0862">Zinc</keyword>
<feature type="compositionally biased region" description="Polar residues" evidence="9">
    <location>
        <begin position="690"/>
        <end position="704"/>
    </location>
</feature>
<feature type="region of interest" description="Disordered" evidence="9">
    <location>
        <begin position="774"/>
        <end position="794"/>
    </location>
</feature>
<dbReference type="GO" id="GO:0007130">
    <property type="term" value="P:synaptonemal complex assembly"/>
    <property type="evidence" value="ECO:0007669"/>
    <property type="project" value="TreeGrafter"/>
</dbReference>
<keyword evidence="8" id="KW-0469">Meiosis</keyword>
<feature type="compositionally biased region" description="Low complexity" evidence="9">
    <location>
        <begin position="778"/>
        <end position="788"/>
    </location>
</feature>
<evidence type="ECO:0000313" key="12">
    <source>
        <dbReference type="Proteomes" id="UP000799766"/>
    </source>
</evidence>
<dbReference type="InterPro" id="IPR013083">
    <property type="entry name" value="Znf_RING/FYVE/PHD"/>
</dbReference>
<evidence type="ECO:0000256" key="8">
    <source>
        <dbReference type="ARBA" id="ARBA00023254"/>
    </source>
</evidence>
<evidence type="ECO:0000256" key="2">
    <source>
        <dbReference type="ARBA" id="ARBA00004286"/>
    </source>
</evidence>
<evidence type="ECO:0000256" key="9">
    <source>
        <dbReference type="SAM" id="MobiDB-lite"/>
    </source>
</evidence>
<dbReference type="PANTHER" id="PTHR48225:SF7">
    <property type="entry name" value="MEIOSIS-SPECIFIC PROTEIN HOP1"/>
    <property type="match status" value="1"/>
</dbReference>
<dbReference type="EMBL" id="MU001673">
    <property type="protein sequence ID" value="KAF2460599.1"/>
    <property type="molecule type" value="Genomic_DNA"/>
</dbReference>
<keyword evidence="12" id="KW-1185">Reference proteome</keyword>
<evidence type="ECO:0000256" key="6">
    <source>
        <dbReference type="ARBA" id="ARBA00022833"/>
    </source>
</evidence>
<evidence type="ECO:0000256" key="3">
    <source>
        <dbReference type="ARBA" id="ARBA00022454"/>
    </source>
</evidence>
<dbReference type="InterPro" id="IPR011011">
    <property type="entry name" value="Znf_FYVE_PHD"/>
</dbReference>
<feature type="region of interest" description="Disordered" evidence="9">
    <location>
        <begin position="1"/>
        <end position="30"/>
    </location>
</feature>
<dbReference type="AlphaFoldDB" id="A0A6A6P9P1"/>
<feature type="compositionally biased region" description="Basic residues" evidence="9">
    <location>
        <begin position="1"/>
        <end position="14"/>
    </location>
</feature>
<protein>
    <submittedName>
        <fullName evidence="11">HORMA domain-containing protein</fullName>
    </submittedName>
</protein>
<evidence type="ECO:0000259" key="10">
    <source>
        <dbReference type="PROSITE" id="PS50815"/>
    </source>
</evidence>
<evidence type="ECO:0000256" key="4">
    <source>
        <dbReference type="ARBA" id="ARBA00022723"/>
    </source>
</evidence>
<dbReference type="Proteomes" id="UP000799766">
    <property type="component" value="Unassembled WGS sequence"/>
</dbReference>
<dbReference type="InterPro" id="IPR036570">
    <property type="entry name" value="HORMA_dom_sf"/>
</dbReference>
<dbReference type="OrthoDB" id="1928087at2759"/>
<name>A0A6A6P9P1_9PEZI</name>
<organism evidence="11 12">
    <name type="scientific">Lineolata rhizophorae</name>
    <dbReference type="NCBI Taxonomy" id="578093"/>
    <lineage>
        <taxon>Eukaryota</taxon>
        <taxon>Fungi</taxon>
        <taxon>Dikarya</taxon>
        <taxon>Ascomycota</taxon>
        <taxon>Pezizomycotina</taxon>
        <taxon>Dothideomycetes</taxon>
        <taxon>Dothideomycetes incertae sedis</taxon>
        <taxon>Lineolatales</taxon>
        <taxon>Lineolataceae</taxon>
        <taxon>Lineolata</taxon>
    </lineage>
</organism>
<evidence type="ECO:0000256" key="7">
    <source>
        <dbReference type="ARBA" id="ARBA00023242"/>
    </source>
</evidence>
<dbReference type="InterPro" id="IPR003511">
    <property type="entry name" value="HORMA_dom"/>
</dbReference>
<feature type="domain" description="HORMA" evidence="10">
    <location>
        <begin position="36"/>
        <end position="273"/>
    </location>
</feature>
<accession>A0A6A6P9P1</accession>
<dbReference type="SUPFAM" id="SSF57903">
    <property type="entry name" value="FYVE/PHD zinc finger"/>
    <property type="match status" value="1"/>
</dbReference>